<feature type="transmembrane region" description="Helical" evidence="1">
    <location>
        <begin position="300"/>
        <end position="323"/>
    </location>
</feature>
<keyword evidence="1" id="KW-1133">Transmembrane helix</keyword>
<keyword evidence="1" id="KW-0472">Membrane</keyword>
<feature type="transmembrane region" description="Helical" evidence="1">
    <location>
        <begin position="205"/>
        <end position="228"/>
    </location>
</feature>
<evidence type="ECO:0000259" key="2">
    <source>
        <dbReference type="Pfam" id="PF16401"/>
    </source>
</evidence>
<feature type="transmembrane region" description="Helical" evidence="1">
    <location>
        <begin position="130"/>
        <end position="147"/>
    </location>
</feature>
<gene>
    <name evidence="3" type="ORF">LQ318_08335</name>
</gene>
<dbReference type="RefSeq" id="WP_265789242.1">
    <property type="nucleotide sequence ID" value="NZ_BAABRS010000002.1"/>
</dbReference>
<dbReference type="Pfam" id="PF16401">
    <property type="entry name" value="DUF5009"/>
    <property type="match status" value="1"/>
</dbReference>
<feature type="transmembrane region" description="Helical" evidence="1">
    <location>
        <begin position="343"/>
        <end position="364"/>
    </location>
</feature>
<comment type="caution">
    <text evidence="3">The sequence shown here is derived from an EMBL/GenBank/DDBJ whole genome shotgun (WGS) entry which is preliminary data.</text>
</comment>
<evidence type="ECO:0000313" key="4">
    <source>
        <dbReference type="Proteomes" id="UP001207337"/>
    </source>
</evidence>
<reference evidence="3 4" key="1">
    <citation type="submission" date="2021-11" db="EMBL/GenBank/DDBJ databases">
        <title>Aliifidinibius sp. nov., a new bacterium isolated from saline soil.</title>
        <authorList>
            <person name="Galisteo C."/>
            <person name="De La Haba R."/>
            <person name="Sanchez-Porro C."/>
            <person name="Ventosa A."/>
        </authorList>
    </citation>
    <scope>NUCLEOTIDE SEQUENCE [LARGE SCALE GENOMIC DNA]</scope>
    <source>
        <strain evidence="3 4">KACC 190600</strain>
    </source>
</reference>
<protein>
    <submittedName>
        <fullName evidence="3">DUF5009 domain-containing protein</fullName>
    </submittedName>
</protein>
<feature type="transmembrane region" description="Helical" evidence="1">
    <location>
        <begin position="108"/>
        <end position="124"/>
    </location>
</feature>
<evidence type="ECO:0000256" key="1">
    <source>
        <dbReference type="SAM" id="Phobius"/>
    </source>
</evidence>
<feature type="domain" description="DUF5009" evidence="2">
    <location>
        <begin position="17"/>
        <end position="160"/>
    </location>
</feature>
<keyword evidence="1" id="KW-0812">Transmembrane</keyword>
<feature type="transmembrane region" description="Helical" evidence="1">
    <location>
        <begin position="20"/>
        <end position="40"/>
    </location>
</feature>
<dbReference type="PANTHER" id="PTHR31061:SF24">
    <property type="entry name" value="LD22376P"/>
    <property type="match status" value="1"/>
</dbReference>
<dbReference type="Proteomes" id="UP001207337">
    <property type="component" value="Unassembled WGS sequence"/>
</dbReference>
<accession>A0ABT3PYI3</accession>
<keyword evidence="4" id="KW-1185">Reference proteome</keyword>
<dbReference type="InterPro" id="IPR032176">
    <property type="entry name" value="DUF5009"/>
</dbReference>
<sequence length="372" mass="42454">MDKIDNSLLDKYGRLLSLDFYRGLTMFLLVAEGAGLWYAVVEPYFQGSIISAIGSQFHHHPWNGLRFWDLVQPFFMFIVGVAMPISFGKRWDKGHSWGDTFKHTLYRSFMLLMLGLTLHCIYSGEPVFELWNVLSQLSFTYLVAFLIMRKSWKFQISFSVGLLIITELLYRLWSVEGFNQPFTPDKNFGAWMDLVLMGKLSGGHWVAVNAIPTAAHTIWGVIAGQLLISKRETTDKLKKLLLFGIGLVVLGYLMDPLTPIIKRIATTSFTIVSGGWCLLVLAASFYIFDVRKSYEYSGRFFAIVGMNPLFIYLFSEMGGVDWFYDMVDVFTSGFLGGPLPTAWVGVITSLIVLGLMWYLTYFLYKRKIFISI</sequence>
<feature type="transmembrane region" description="Helical" evidence="1">
    <location>
        <begin position="267"/>
        <end position="288"/>
    </location>
</feature>
<feature type="transmembrane region" description="Helical" evidence="1">
    <location>
        <begin position="70"/>
        <end position="87"/>
    </location>
</feature>
<feature type="transmembrane region" description="Helical" evidence="1">
    <location>
        <begin position="154"/>
        <end position="173"/>
    </location>
</feature>
<name>A0ABT3PYI3_9BACT</name>
<dbReference type="PANTHER" id="PTHR31061">
    <property type="entry name" value="LD22376P"/>
    <property type="match status" value="1"/>
</dbReference>
<dbReference type="EMBL" id="JAJNDC010000002">
    <property type="protein sequence ID" value="MCW9712910.1"/>
    <property type="molecule type" value="Genomic_DNA"/>
</dbReference>
<organism evidence="3 4">
    <name type="scientific">Fodinibius salicampi</name>
    <dbReference type="NCBI Taxonomy" id="1920655"/>
    <lineage>
        <taxon>Bacteria</taxon>
        <taxon>Pseudomonadati</taxon>
        <taxon>Balneolota</taxon>
        <taxon>Balneolia</taxon>
        <taxon>Balneolales</taxon>
        <taxon>Balneolaceae</taxon>
        <taxon>Fodinibius</taxon>
    </lineage>
</organism>
<feature type="transmembrane region" description="Helical" evidence="1">
    <location>
        <begin position="240"/>
        <end position="261"/>
    </location>
</feature>
<proteinExistence type="predicted"/>
<evidence type="ECO:0000313" key="3">
    <source>
        <dbReference type="EMBL" id="MCW9712910.1"/>
    </source>
</evidence>